<evidence type="ECO:0000313" key="2">
    <source>
        <dbReference type="EMBL" id="KAK6126412.1"/>
    </source>
</evidence>
<comment type="caution">
    <text evidence="2">The sequence shown here is derived from an EMBL/GenBank/DDBJ whole genome shotgun (WGS) entry which is preliminary data.</text>
</comment>
<evidence type="ECO:0000313" key="3">
    <source>
        <dbReference type="Proteomes" id="UP001318860"/>
    </source>
</evidence>
<feature type="region of interest" description="Disordered" evidence="1">
    <location>
        <begin position="27"/>
        <end position="57"/>
    </location>
</feature>
<dbReference type="PANTHER" id="PTHR33623">
    <property type="entry name" value="OS04G0572500 PROTEIN"/>
    <property type="match status" value="1"/>
</dbReference>
<keyword evidence="3" id="KW-1185">Reference proteome</keyword>
<evidence type="ECO:0000256" key="1">
    <source>
        <dbReference type="SAM" id="MobiDB-lite"/>
    </source>
</evidence>
<proteinExistence type="predicted"/>
<name>A0ABR0UVS1_REHGL</name>
<organism evidence="2 3">
    <name type="scientific">Rehmannia glutinosa</name>
    <name type="common">Chinese foxglove</name>
    <dbReference type="NCBI Taxonomy" id="99300"/>
    <lineage>
        <taxon>Eukaryota</taxon>
        <taxon>Viridiplantae</taxon>
        <taxon>Streptophyta</taxon>
        <taxon>Embryophyta</taxon>
        <taxon>Tracheophyta</taxon>
        <taxon>Spermatophyta</taxon>
        <taxon>Magnoliopsida</taxon>
        <taxon>eudicotyledons</taxon>
        <taxon>Gunneridae</taxon>
        <taxon>Pentapetalae</taxon>
        <taxon>asterids</taxon>
        <taxon>lamiids</taxon>
        <taxon>Lamiales</taxon>
        <taxon>Orobanchaceae</taxon>
        <taxon>Rehmannieae</taxon>
        <taxon>Rehmannia</taxon>
    </lineage>
</organism>
<sequence>MAHKQLLHELLKEDQEPFHLKSYISDKRSQLKKSSPKTTNLQIKKRKSNISSEIDSAKRGTNLRNHACFFSFQNYSPDVRKSPIIDFHVPSKTADLLAEAAMRIQNRSKPKPQVKNVGLGLIGSFLKILKDRSKNKKRAIGGNEFSVLGNCEVKGKETCDGLNRGDMEASASTCWNEELDEIINGDFAVRETRFCSSPVSPFRYSLHKSASSSGRHTPDFCSPAASPSRRVKQKENCTTGQDSDNALHVVEEEKEQSSPVSVLDPFFEDDGHESVDAEEEDDYDLECSYSNVQRAKEQLLYRLRRFEKLAELDPMELEKNLLEDSDDEYQIESVESEDDNKPILSLYRKQSVETFVNEMFSLQHNNSRKIMSTDHKKSKIICLGKKEFVLNGVEFETIDTMVELDLTIGFDGRKNIPERIEETAAELELAIFGVLVEELSDEFVNRDEQLQDMFP</sequence>
<accession>A0ABR0UVS1</accession>
<protein>
    <submittedName>
        <fullName evidence="2">Uncharacterized protein</fullName>
    </submittedName>
</protein>
<dbReference type="PANTHER" id="PTHR33623:SF5">
    <property type="entry name" value="HISTONE-LYSINE N-METHYLTRANSFERASE SETD1B-LIKE PROTEIN"/>
    <property type="match status" value="1"/>
</dbReference>
<feature type="region of interest" description="Disordered" evidence="1">
    <location>
        <begin position="206"/>
        <end position="245"/>
    </location>
</feature>
<dbReference type="Proteomes" id="UP001318860">
    <property type="component" value="Unassembled WGS sequence"/>
</dbReference>
<gene>
    <name evidence="2" type="ORF">DH2020_039862</name>
</gene>
<dbReference type="EMBL" id="JABTTQ020002047">
    <property type="protein sequence ID" value="KAK6126412.1"/>
    <property type="molecule type" value="Genomic_DNA"/>
</dbReference>
<reference evidence="2 3" key="1">
    <citation type="journal article" date="2021" name="Comput. Struct. Biotechnol. J.">
        <title>De novo genome assembly of the potent medicinal plant Rehmannia glutinosa using nanopore technology.</title>
        <authorList>
            <person name="Ma L."/>
            <person name="Dong C."/>
            <person name="Song C."/>
            <person name="Wang X."/>
            <person name="Zheng X."/>
            <person name="Niu Y."/>
            <person name="Chen S."/>
            <person name="Feng W."/>
        </authorList>
    </citation>
    <scope>NUCLEOTIDE SEQUENCE [LARGE SCALE GENOMIC DNA]</scope>
    <source>
        <strain evidence="2">DH-2019</strain>
    </source>
</reference>